<gene>
    <name evidence="2" type="ORF">SEMRO_878_G214810.1</name>
</gene>
<comment type="caution">
    <text evidence="2">The sequence shown here is derived from an EMBL/GenBank/DDBJ whole genome shotgun (WGS) entry which is preliminary data.</text>
</comment>
<dbReference type="InterPro" id="IPR027417">
    <property type="entry name" value="P-loop_NTPase"/>
</dbReference>
<name>A0A9N8EAX2_9STRA</name>
<dbReference type="InterPro" id="IPR053159">
    <property type="entry name" value="Hybrid_Histidine_Kinase"/>
</dbReference>
<evidence type="ECO:0000259" key="1">
    <source>
        <dbReference type="Pfam" id="PF13191"/>
    </source>
</evidence>
<evidence type="ECO:0000313" key="2">
    <source>
        <dbReference type="EMBL" id="CAB9517757.1"/>
    </source>
</evidence>
<protein>
    <submittedName>
        <fullName evidence="2">Transcriptional regulator</fullName>
    </submittedName>
</protein>
<proteinExistence type="predicted"/>
<dbReference type="Proteomes" id="UP001153069">
    <property type="component" value="Unassembled WGS sequence"/>
</dbReference>
<feature type="domain" description="Orc1-like AAA ATPase" evidence="1">
    <location>
        <begin position="17"/>
        <end position="225"/>
    </location>
</feature>
<dbReference type="OrthoDB" id="45468at2759"/>
<dbReference type="Gene3D" id="3.40.50.300">
    <property type="entry name" value="P-loop containing nucleotide triphosphate hydrolases"/>
    <property type="match status" value="1"/>
</dbReference>
<dbReference type="Pfam" id="PF13191">
    <property type="entry name" value="AAA_16"/>
    <property type="match status" value="1"/>
</dbReference>
<dbReference type="AlphaFoldDB" id="A0A9N8EAX2"/>
<dbReference type="EMBL" id="CAICTM010000877">
    <property type="protein sequence ID" value="CAB9517757.1"/>
    <property type="molecule type" value="Genomic_DNA"/>
</dbReference>
<evidence type="ECO:0000313" key="3">
    <source>
        <dbReference type="Proteomes" id="UP001153069"/>
    </source>
</evidence>
<keyword evidence="3" id="KW-1185">Reference proteome</keyword>
<accession>A0A9N8EAX2</accession>
<dbReference type="InterPro" id="IPR041664">
    <property type="entry name" value="AAA_16"/>
</dbReference>
<dbReference type="PANTHER" id="PTHR43642">
    <property type="entry name" value="HYBRID SIGNAL TRANSDUCTION HISTIDINE KINASE G"/>
    <property type="match status" value="1"/>
</dbReference>
<sequence length="1101" mass="123035">MSGSGNKRQLTGSIRNIYGRDQEIQILSQGLDQIGTTVPLIFVGGKSGTGKSALIEHVLKSSKGQAWLIGTCKFEQAPNPNPHGVLLTALGKIIRDILQLHPGSRGLYRKKLVDAFQAGELSHLTELLPELGELLETKNKKTSIKSLLKQGGRAFSIRKLKQNSYHSRGDLERFKFSMRLLLRTLASVDKTVILSCDDLHWIDKTSLDVLQAILLDNELRNLAFIGSFRDDEVDGTENTHGLSNFLEAVKSSSRAAGCRHISVNSLPVTDVQSLLEAVLKTADGIEALTEFVYQRTGGNVFYIKQLLDSLEARKLMQYTYSSTLSMLQWTWNIESLKSKTTVSQDVAEIIKANIDLLSDNQRLILARCACLGFRFHQRYLEIFEQNNGNEEEKQIETSIQDYTEDVNVLIEAGMLEEVDEMLKFSHDSILEAALLLIANDAERSQLHFQIGHELYNRHFAPGVDASMKEQEHTDQILFLCVDQLNSGIDAICLCDERGIQLSLAELNFQAAKKAAEFSSFDHAMVYAKNGIELLEKESCWKENYDLALGMHTIFVQMSFCTGSNDMLEQMVGVITSNSKNVVDSTKAWLVLIEYLGFGNRFEEMLQTILHVFELAGEELAPDPTMEYARTKFEQTAAKLNKLTDDDILNLPTSDDPLKEFCIRVLGSAHSPVNHLKGPRAQITYACKMVDLTLEHGLGRSSADAFSVFSSSILSEFYETRLAARAGALTLKLTEKLHLTERAASARVCAANQFTWHKPLSLSLDYLMETYQMGLRSGEVGAACLSIVAYGFSFYYCGLNLMPLAKDLGQFIVKMHYYGQTSTLLFALSNYQCVLNLTGQSDSVLDIGGGESQKWRKIANWNGKTGGQSDLSYLLQIAIFCRNKKIAVETKEKLLVSDKVNSSAVVNGAYYFGLARAFYMGIVSYWQYHTCSKLNLARRQKLLGEAKKFHDMVRSWVVEHGSINLPQKLFILEAEQLRAQGVKGADLKAAYEKAIVASTKSGFTQDAALAAHLASEAIPKERENFLQQARSSYLRWGATGVVQYIDRDLVVEDQSSGEMEESSFRARRRFSEAMLREEAAIPLQTNPEKLHIANRDNRNSIS</sequence>
<dbReference type="SUPFAM" id="SSF52540">
    <property type="entry name" value="P-loop containing nucleoside triphosphate hydrolases"/>
    <property type="match status" value="1"/>
</dbReference>
<dbReference type="PANTHER" id="PTHR43642:SF1">
    <property type="entry name" value="HYBRID SIGNAL TRANSDUCTION HISTIDINE KINASE G"/>
    <property type="match status" value="1"/>
</dbReference>
<organism evidence="2 3">
    <name type="scientific">Seminavis robusta</name>
    <dbReference type="NCBI Taxonomy" id="568900"/>
    <lineage>
        <taxon>Eukaryota</taxon>
        <taxon>Sar</taxon>
        <taxon>Stramenopiles</taxon>
        <taxon>Ochrophyta</taxon>
        <taxon>Bacillariophyta</taxon>
        <taxon>Bacillariophyceae</taxon>
        <taxon>Bacillariophycidae</taxon>
        <taxon>Naviculales</taxon>
        <taxon>Naviculaceae</taxon>
        <taxon>Seminavis</taxon>
    </lineage>
</organism>
<reference evidence="2" key="1">
    <citation type="submission" date="2020-06" db="EMBL/GenBank/DDBJ databases">
        <authorList>
            <consortium name="Plant Systems Biology data submission"/>
        </authorList>
    </citation>
    <scope>NUCLEOTIDE SEQUENCE</scope>
    <source>
        <strain evidence="2">D6</strain>
    </source>
</reference>